<reference evidence="1 2" key="1">
    <citation type="journal article" date="2019" name="Int. J. Syst. Evol. Microbiol.">
        <title>The Global Catalogue of Microorganisms (GCM) 10K type strain sequencing project: providing services to taxonomists for standard genome sequencing and annotation.</title>
        <authorList>
            <consortium name="The Broad Institute Genomics Platform"/>
            <consortium name="The Broad Institute Genome Sequencing Center for Infectious Disease"/>
            <person name="Wu L."/>
            <person name="Ma J."/>
        </authorList>
    </citation>
    <scope>NUCLEOTIDE SEQUENCE [LARGE SCALE GENOMIC DNA]</scope>
    <source>
        <strain evidence="1 2">JCM 4788</strain>
    </source>
</reference>
<sequence>MPRTAAGVLVALLAALLLGGCAEPGGIEVSGPAPTPAATGEFPVGISEGPGRPVLRRPAVLEIDGAVRLTRLRWESWGGPVAEAVGQVSGAWCAPGCRGEPLRARVRLGGLVGQDHRAYYSRASVTADGVPARHRAGLSDLRLFVPKR</sequence>
<dbReference type="EMBL" id="BAAABX010000025">
    <property type="protein sequence ID" value="GAA0403079.1"/>
    <property type="molecule type" value="Genomic_DNA"/>
</dbReference>
<dbReference type="PROSITE" id="PS51257">
    <property type="entry name" value="PROKAR_LIPOPROTEIN"/>
    <property type="match status" value="1"/>
</dbReference>
<gene>
    <name evidence="1" type="ORF">GCM10010357_25120</name>
</gene>
<organism evidence="1 2">
    <name type="scientific">Streptomyces luteireticuli</name>
    <dbReference type="NCBI Taxonomy" id="173858"/>
    <lineage>
        <taxon>Bacteria</taxon>
        <taxon>Bacillati</taxon>
        <taxon>Actinomycetota</taxon>
        <taxon>Actinomycetes</taxon>
        <taxon>Kitasatosporales</taxon>
        <taxon>Streptomycetaceae</taxon>
        <taxon>Streptomyces</taxon>
    </lineage>
</organism>
<protein>
    <recommendedName>
        <fullName evidence="3">Lipoprotein</fullName>
    </recommendedName>
</protein>
<comment type="caution">
    <text evidence="1">The sequence shown here is derived from an EMBL/GenBank/DDBJ whole genome shotgun (WGS) entry which is preliminary data.</text>
</comment>
<evidence type="ECO:0008006" key="3">
    <source>
        <dbReference type="Google" id="ProtNLM"/>
    </source>
</evidence>
<accession>A0ABN0YNZ2</accession>
<dbReference type="Proteomes" id="UP001500879">
    <property type="component" value="Unassembled WGS sequence"/>
</dbReference>
<keyword evidence="2" id="KW-1185">Reference proteome</keyword>
<name>A0ABN0YNZ2_9ACTN</name>
<evidence type="ECO:0000313" key="2">
    <source>
        <dbReference type="Proteomes" id="UP001500879"/>
    </source>
</evidence>
<proteinExistence type="predicted"/>
<dbReference type="RefSeq" id="WP_344023236.1">
    <property type="nucleotide sequence ID" value="NZ_BAAABX010000025.1"/>
</dbReference>
<evidence type="ECO:0000313" key="1">
    <source>
        <dbReference type="EMBL" id="GAA0403079.1"/>
    </source>
</evidence>